<keyword evidence="7" id="KW-0408">Iron</keyword>
<dbReference type="Pfam" id="PF04055">
    <property type="entry name" value="Radical_SAM"/>
    <property type="match status" value="1"/>
</dbReference>
<dbReference type="Proteomes" id="UP000229916">
    <property type="component" value="Unassembled WGS sequence"/>
</dbReference>
<comment type="cofactor">
    <cofactor evidence="1">
        <name>[4Fe-4S] cluster</name>
        <dbReference type="ChEBI" id="CHEBI:49883"/>
    </cofactor>
</comment>
<dbReference type="InterPro" id="IPR006638">
    <property type="entry name" value="Elp3/MiaA/NifB-like_rSAM"/>
</dbReference>
<dbReference type="GO" id="GO:0005829">
    <property type="term" value="C:cytosol"/>
    <property type="evidence" value="ECO:0007669"/>
    <property type="project" value="TreeGrafter"/>
</dbReference>
<dbReference type="GO" id="GO:0035599">
    <property type="term" value="F:aspartic acid methylthiotransferase activity"/>
    <property type="evidence" value="ECO:0007669"/>
    <property type="project" value="TreeGrafter"/>
</dbReference>
<dbReference type="AlphaFoldDB" id="A0A2M7APG8"/>
<dbReference type="Pfam" id="PF00919">
    <property type="entry name" value="UPF0004"/>
    <property type="match status" value="1"/>
</dbReference>
<evidence type="ECO:0000256" key="8">
    <source>
        <dbReference type="ARBA" id="ARBA00023014"/>
    </source>
</evidence>
<dbReference type="Pfam" id="PF18693">
    <property type="entry name" value="TRAM_2"/>
    <property type="match status" value="1"/>
</dbReference>
<keyword evidence="12" id="KW-0689">Ribosomal protein</keyword>
<dbReference type="SMART" id="SM00729">
    <property type="entry name" value="Elp3"/>
    <property type="match status" value="1"/>
</dbReference>
<keyword evidence="5" id="KW-0949">S-adenosyl-L-methionine</keyword>
<name>A0A2M7APG8_UNCKA</name>
<dbReference type="FunFam" id="2.40.50.140:FF:000210">
    <property type="entry name" value="Ribosomal protein S12 methylthiotransferase RimO"/>
    <property type="match status" value="1"/>
</dbReference>
<dbReference type="InterPro" id="IPR005840">
    <property type="entry name" value="Ribosomal_uS12_MeSTrfase_RimO"/>
</dbReference>
<dbReference type="PROSITE" id="PS50926">
    <property type="entry name" value="TRAM"/>
    <property type="match status" value="1"/>
</dbReference>
<dbReference type="PROSITE" id="PS51449">
    <property type="entry name" value="MTTASE_N"/>
    <property type="match status" value="1"/>
</dbReference>
<dbReference type="NCBIfam" id="TIGR01125">
    <property type="entry name" value="30S ribosomal protein S12 methylthiotransferase RimO"/>
    <property type="match status" value="1"/>
</dbReference>
<dbReference type="InterPro" id="IPR007197">
    <property type="entry name" value="rSAM"/>
</dbReference>
<comment type="caution">
    <text evidence="12">The sequence shown here is derived from an EMBL/GenBank/DDBJ whole genome shotgun (WGS) entry which is preliminary data.</text>
</comment>
<keyword evidence="12" id="KW-0687">Ribonucleoprotein</keyword>
<dbReference type="SFLD" id="SFLDS00029">
    <property type="entry name" value="Radical_SAM"/>
    <property type="match status" value="1"/>
</dbReference>
<dbReference type="Gene3D" id="2.40.50.140">
    <property type="entry name" value="Nucleic acid-binding proteins"/>
    <property type="match status" value="1"/>
</dbReference>
<dbReference type="CDD" id="cd01335">
    <property type="entry name" value="Radical_SAM"/>
    <property type="match status" value="1"/>
</dbReference>
<accession>A0A2M7APG8</accession>
<dbReference type="InterPro" id="IPR005839">
    <property type="entry name" value="Methylthiotransferase"/>
</dbReference>
<dbReference type="PANTHER" id="PTHR43837:SF1">
    <property type="entry name" value="RIBOSOMAL PROTEIN US12 METHYLTHIOTRANSFERASE RIMO"/>
    <property type="match status" value="1"/>
</dbReference>
<evidence type="ECO:0000256" key="6">
    <source>
        <dbReference type="ARBA" id="ARBA00022723"/>
    </source>
</evidence>
<feature type="domain" description="Radical SAM core" evidence="11">
    <location>
        <begin position="153"/>
        <end position="385"/>
    </location>
</feature>
<dbReference type="NCBIfam" id="TIGR00089">
    <property type="entry name" value="MiaB/RimO family radical SAM methylthiotransferase"/>
    <property type="match status" value="1"/>
</dbReference>
<dbReference type="EMBL" id="PEWD01000009">
    <property type="protein sequence ID" value="PIU69291.1"/>
    <property type="molecule type" value="Genomic_DNA"/>
</dbReference>
<keyword evidence="2" id="KW-0004">4Fe-4S</keyword>
<evidence type="ECO:0000259" key="9">
    <source>
        <dbReference type="PROSITE" id="PS50926"/>
    </source>
</evidence>
<dbReference type="SFLD" id="SFLDG01061">
    <property type="entry name" value="methylthiotransferase"/>
    <property type="match status" value="1"/>
</dbReference>
<dbReference type="GO" id="GO:0006400">
    <property type="term" value="P:tRNA modification"/>
    <property type="evidence" value="ECO:0007669"/>
    <property type="project" value="InterPro"/>
</dbReference>
<evidence type="ECO:0000256" key="1">
    <source>
        <dbReference type="ARBA" id="ARBA00001966"/>
    </source>
</evidence>
<dbReference type="FunFam" id="3.80.30.20:FF:000001">
    <property type="entry name" value="tRNA-2-methylthio-N(6)-dimethylallyladenosine synthase 2"/>
    <property type="match status" value="1"/>
</dbReference>
<organism evidence="12 13">
    <name type="scientific">candidate division WWE3 bacterium CG06_land_8_20_14_3_00_42_16</name>
    <dbReference type="NCBI Taxonomy" id="1975083"/>
    <lineage>
        <taxon>Bacteria</taxon>
        <taxon>Katanobacteria</taxon>
    </lineage>
</organism>
<dbReference type="InterPro" id="IPR002792">
    <property type="entry name" value="TRAM_dom"/>
</dbReference>
<feature type="domain" description="TRAM" evidence="9">
    <location>
        <begin position="388"/>
        <end position="451"/>
    </location>
</feature>
<keyword evidence="8" id="KW-0411">Iron-sulfur</keyword>
<gene>
    <name evidence="12" type="primary">rimO</name>
    <name evidence="12" type="ORF">COS81_00560</name>
</gene>
<evidence type="ECO:0000256" key="7">
    <source>
        <dbReference type="ARBA" id="ARBA00023004"/>
    </source>
</evidence>
<protein>
    <submittedName>
        <fullName evidence="12">30S ribosomal protein S12 methylthiotransferase RimO</fullName>
    </submittedName>
</protein>
<evidence type="ECO:0000313" key="13">
    <source>
        <dbReference type="Proteomes" id="UP000229916"/>
    </source>
</evidence>
<evidence type="ECO:0000256" key="4">
    <source>
        <dbReference type="ARBA" id="ARBA00022679"/>
    </source>
</evidence>
<dbReference type="Gene3D" id="3.80.30.20">
    <property type="entry name" value="tm_1862 like domain"/>
    <property type="match status" value="1"/>
</dbReference>
<dbReference type="InterPro" id="IPR013848">
    <property type="entry name" value="Methylthiotransferase_N"/>
</dbReference>
<dbReference type="PROSITE" id="PS51918">
    <property type="entry name" value="RADICAL_SAM"/>
    <property type="match status" value="1"/>
</dbReference>
<feature type="domain" description="MTTase N-terminal" evidence="10">
    <location>
        <begin position="28"/>
        <end position="145"/>
    </location>
</feature>
<dbReference type="Gene3D" id="3.40.50.12160">
    <property type="entry name" value="Methylthiotransferase, N-terminal domain"/>
    <property type="match status" value="1"/>
</dbReference>
<proteinExistence type="predicted"/>
<dbReference type="GO" id="GO:0046872">
    <property type="term" value="F:metal ion binding"/>
    <property type="evidence" value="ECO:0007669"/>
    <property type="project" value="UniProtKB-KW"/>
</dbReference>
<dbReference type="SFLD" id="SFLDG01082">
    <property type="entry name" value="B12-binding_domain_containing"/>
    <property type="match status" value="1"/>
</dbReference>
<evidence type="ECO:0000259" key="10">
    <source>
        <dbReference type="PROSITE" id="PS51449"/>
    </source>
</evidence>
<dbReference type="PROSITE" id="PS01278">
    <property type="entry name" value="MTTASE_RADICAL"/>
    <property type="match status" value="1"/>
</dbReference>
<sequence>MKTCIPLTKLVPLWAGRAKEYAKSLLRLRFIFLTLGCPKNEVTSEHAAAFFIKNGMQSVAKISDAEYIIVNACAFLKIAVTEAKKTLEHLALSKKPNQKLFLFGCLVQRFCNSPLLQSLAVDRSFTTWQDLAYHLLSEKVKSSSLNFTLPRLKINPTYAYVEIAQGCSRNCAFCTLPTFKGPYQSKNPKLILDEIKALLSLNIPEIILIAQETTFYGLDLNRSGLNLSALLSLICRKFPQLPRVRLMYAHHLGVTAELIETLSKFDQICHYLDLPLQHADPKILKLMRRSYDLQGMEKLLDKLKTKIPDISLRSTFIVGFPGEREQEFGNLLKFLRKWEFDKVGFFAYSREKNTAAFNYPDQIPTEIKKERLQKAYQVQEKIAHRKNRKLIGTTLSVLTEGMKDDFHIGRSYREAPEIDGQILFTGKTKVGEMVEVKVEKVDGYDLIGKTV</sequence>
<evidence type="ECO:0000259" key="11">
    <source>
        <dbReference type="PROSITE" id="PS51918"/>
    </source>
</evidence>
<dbReference type="PANTHER" id="PTHR43837">
    <property type="entry name" value="RIBOSOMAL PROTEIN S12 METHYLTHIOTRANSFERASE RIMO"/>
    <property type="match status" value="1"/>
</dbReference>
<reference evidence="13" key="1">
    <citation type="submission" date="2017-09" db="EMBL/GenBank/DDBJ databases">
        <title>Depth-based differentiation of microbial function through sediment-hosted aquifers and enrichment of novel symbionts in the deep terrestrial subsurface.</title>
        <authorList>
            <person name="Probst A.J."/>
            <person name="Ladd B."/>
            <person name="Jarett J.K."/>
            <person name="Geller-Mcgrath D.E."/>
            <person name="Sieber C.M.K."/>
            <person name="Emerson J.B."/>
            <person name="Anantharaman K."/>
            <person name="Thomas B.C."/>
            <person name="Malmstrom R."/>
            <person name="Stieglmeier M."/>
            <person name="Klingl A."/>
            <person name="Woyke T."/>
            <person name="Ryan C.M."/>
            <person name="Banfield J.F."/>
        </authorList>
    </citation>
    <scope>NUCLEOTIDE SEQUENCE [LARGE SCALE GENOMIC DNA]</scope>
</reference>
<dbReference type="InterPro" id="IPR038135">
    <property type="entry name" value="Methylthiotransferase_N_sf"/>
</dbReference>
<evidence type="ECO:0000256" key="3">
    <source>
        <dbReference type="ARBA" id="ARBA00022490"/>
    </source>
</evidence>
<dbReference type="GO" id="GO:0005840">
    <property type="term" value="C:ribosome"/>
    <property type="evidence" value="ECO:0007669"/>
    <property type="project" value="UniProtKB-KW"/>
</dbReference>
<dbReference type="InterPro" id="IPR023404">
    <property type="entry name" value="rSAM_horseshoe"/>
</dbReference>
<keyword evidence="4 12" id="KW-0808">Transferase</keyword>
<evidence type="ECO:0000256" key="2">
    <source>
        <dbReference type="ARBA" id="ARBA00022485"/>
    </source>
</evidence>
<dbReference type="InterPro" id="IPR012340">
    <property type="entry name" value="NA-bd_OB-fold"/>
</dbReference>
<keyword evidence="6" id="KW-0479">Metal-binding</keyword>
<dbReference type="SUPFAM" id="SSF102114">
    <property type="entry name" value="Radical SAM enzymes"/>
    <property type="match status" value="1"/>
</dbReference>
<keyword evidence="3" id="KW-0963">Cytoplasm</keyword>
<evidence type="ECO:0000313" key="12">
    <source>
        <dbReference type="EMBL" id="PIU69291.1"/>
    </source>
</evidence>
<dbReference type="InterPro" id="IPR020612">
    <property type="entry name" value="Methylthiotransferase_CS"/>
</dbReference>
<dbReference type="InterPro" id="IPR058240">
    <property type="entry name" value="rSAM_sf"/>
</dbReference>
<evidence type="ECO:0000256" key="5">
    <source>
        <dbReference type="ARBA" id="ARBA00022691"/>
    </source>
</evidence>
<dbReference type="GO" id="GO:0051539">
    <property type="term" value="F:4 iron, 4 sulfur cluster binding"/>
    <property type="evidence" value="ECO:0007669"/>
    <property type="project" value="UniProtKB-KW"/>
</dbReference>